<dbReference type="GO" id="GO:0004160">
    <property type="term" value="F:dihydroxy-acid dehydratase activity"/>
    <property type="evidence" value="ECO:0007669"/>
    <property type="project" value="UniProtKB-EC"/>
</dbReference>
<dbReference type="InterPro" id="IPR037237">
    <property type="entry name" value="IlvD/EDD_N"/>
</dbReference>
<dbReference type="EMBL" id="JAMSHA010000002">
    <property type="protein sequence ID" value="MCV2221125.1"/>
    <property type="molecule type" value="Genomic_DNA"/>
</dbReference>
<comment type="catalytic activity">
    <reaction evidence="15">
        <text>(2R,3R)-2,3-dihydroxy-3-methylpentanoate = (S)-3-methyl-2-oxopentanoate + H2O</text>
        <dbReference type="Rhea" id="RHEA:27694"/>
        <dbReference type="ChEBI" id="CHEBI:15377"/>
        <dbReference type="ChEBI" id="CHEBI:35146"/>
        <dbReference type="ChEBI" id="CHEBI:49258"/>
        <dbReference type="EC" id="4.2.1.9"/>
    </reaction>
</comment>
<evidence type="ECO:0000256" key="15">
    <source>
        <dbReference type="HAMAP-Rule" id="MF_00012"/>
    </source>
</evidence>
<dbReference type="Pfam" id="PF00920">
    <property type="entry name" value="ILVD_EDD_N"/>
    <property type="match status" value="1"/>
</dbReference>
<feature type="domain" description="Dihydroxy-acid/6-phosphogluconate dehydratase N-terminal" evidence="16">
    <location>
        <begin position="34"/>
        <end position="357"/>
    </location>
</feature>
<evidence type="ECO:0000256" key="4">
    <source>
        <dbReference type="ARBA" id="ARBA00022714"/>
    </source>
</evidence>
<evidence type="ECO:0000256" key="12">
    <source>
        <dbReference type="ARBA" id="ARBA00029436"/>
    </source>
</evidence>
<evidence type="ECO:0000256" key="7">
    <source>
        <dbReference type="ARBA" id="ARBA00023004"/>
    </source>
</evidence>
<dbReference type="InterPro" id="IPR020558">
    <property type="entry name" value="DiOHA_6PGluconate_deHydtase_CS"/>
</dbReference>
<dbReference type="NCBIfam" id="TIGR00110">
    <property type="entry name" value="ilvD"/>
    <property type="match status" value="1"/>
</dbReference>
<evidence type="ECO:0000256" key="5">
    <source>
        <dbReference type="ARBA" id="ARBA00022723"/>
    </source>
</evidence>
<comment type="function">
    <text evidence="15">Functions in the biosynthesis of branched-chain amino acids. Catalyzes the dehydration of (2R,3R)-2,3-dihydroxy-3-methylpentanoate (2,3-dihydroxy-3-methylvalerate) into 2-oxo-3-methylpentanoate (2-oxo-3-methylvalerate) and of (2R)-2,3-dihydroxy-3-methylbutanoate (2,3-dihydroxyisovalerate) into 2-oxo-3-methylbutanoate (2-oxoisovalerate), the penultimate precursor to L-isoleucine and L-valine, respectively.</text>
</comment>
<evidence type="ECO:0000256" key="1">
    <source>
        <dbReference type="ARBA" id="ARBA00001946"/>
    </source>
</evidence>
<evidence type="ECO:0000256" key="2">
    <source>
        <dbReference type="ARBA" id="ARBA00006486"/>
    </source>
</evidence>
<protein>
    <recommendedName>
        <fullName evidence="14 15">Dihydroxy-acid dehydratase</fullName>
        <shortName evidence="15">DAD</shortName>
        <ecNumber evidence="14 15">4.2.1.9</ecNumber>
    </recommendedName>
</protein>
<keyword evidence="5 15" id="KW-0479">Metal-binding</keyword>
<evidence type="ECO:0000256" key="10">
    <source>
        <dbReference type="ARBA" id="ARBA00023304"/>
    </source>
</evidence>
<comment type="subunit">
    <text evidence="15">Homodimer.</text>
</comment>
<dbReference type="PANTHER" id="PTHR43661:SF3">
    <property type="entry name" value="D-XYLONATE DEHYDRATASE YAGF-RELATED"/>
    <property type="match status" value="1"/>
</dbReference>
<dbReference type="InterPro" id="IPR004404">
    <property type="entry name" value="DihydroxyA_deHydtase"/>
</dbReference>
<evidence type="ECO:0000256" key="3">
    <source>
        <dbReference type="ARBA" id="ARBA00022605"/>
    </source>
</evidence>
<keyword evidence="10 15" id="KW-0100">Branched-chain amino acid biosynthesis</keyword>
<keyword evidence="8 15" id="KW-0411">Iron-sulfur</keyword>
<dbReference type="InterPro" id="IPR042096">
    <property type="entry name" value="Dihydro-acid_dehy_C"/>
</dbReference>
<evidence type="ECO:0000313" key="18">
    <source>
        <dbReference type="EMBL" id="MCV2221125.1"/>
    </source>
</evidence>
<evidence type="ECO:0000256" key="8">
    <source>
        <dbReference type="ARBA" id="ARBA00023014"/>
    </source>
</evidence>
<feature type="modified residue" description="N6-carboxylysine" evidence="15">
    <location>
        <position position="124"/>
    </location>
</feature>
<organism evidence="18 19">
    <name type="scientific">Pseudomonas mercuritolerans</name>
    <dbReference type="NCBI Taxonomy" id="2951809"/>
    <lineage>
        <taxon>Bacteria</taxon>
        <taxon>Pseudomonadati</taxon>
        <taxon>Pseudomonadota</taxon>
        <taxon>Gammaproteobacteria</taxon>
        <taxon>Pseudomonadales</taxon>
        <taxon>Pseudomonadaceae</taxon>
        <taxon>Pseudomonas</taxon>
    </lineage>
</organism>
<sequence length="613" mass="65736">MPDYRSKTSTHGRNMAGARALWRATGMKDDDFKKPIIAIANSFTQFVPGHVHLKDLGQLVAREIERAGGVAKEFNTIAVDDGIAMGHDGMLYSLPSREIIADSVEYMVNAHCADAIVCISNCDKITPGMLMAALRLNIPVIFVSGGPMEAGKTKLASHGLDLVDAMVIAADSSASDEKVAEYERSACPTCGSCSGMFTANSMNCLTEALGLALPGNGSTLATHSDREQLFLQAGRTIVELCKRYYGEDDDSVLPRNIANFKAFENAMMLDIAMGGSTNTILHLLAAAQEAEIDFDLRDIDRLSRSVPQLCKVAPNIQKYHMEDVHRAGGIFSILGSLARGGLLHTDLPTVHSRSMEEAIAKWDITQTSDEAVHHFFKAGPAGIPTQTAFSQSTRWETLDDDRENGCIRSFEHAYSQEGGLAVLYGNIAQDGCVVKTAGVDESIHVFEGNAKIFESQDSAVRGILADEVKEGDIVIIRYEGPKGGPGMQEMLYPTSYLKSKGLGKACALLTDGRFSGGTSGLSIGHASPEAAAGGAIGLVQDGDKVLIDIPNRSINLLVSDEELAARRAEQDKKGWKPVEVRPRKVTTALKAYALLATSADKGAVRNKAMLDGL</sequence>
<keyword evidence="19" id="KW-1185">Reference proteome</keyword>
<evidence type="ECO:0000256" key="6">
    <source>
        <dbReference type="ARBA" id="ARBA00022842"/>
    </source>
</evidence>
<evidence type="ECO:0000256" key="13">
    <source>
        <dbReference type="ARBA" id="ARBA00029437"/>
    </source>
</evidence>
<feature type="binding site" evidence="15">
    <location>
        <position position="489"/>
    </location>
    <ligand>
        <name>Mg(2+)</name>
        <dbReference type="ChEBI" id="CHEBI:18420"/>
    </ligand>
</feature>
<comment type="pathway">
    <text evidence="13 15">Amino-acid biosynthesis; L-isoleucine biosynthesis; L-isoleucine from 2-oxobutanoate: step 3/4.</text>
</comment>
<comment type="cofactor">
    <cofactor evidence="15">
        <name>[2Fe-2S] cluster</name>
        <dbReference type="ChEBI" id="CHEBI:190135"/>
    </cofactor>
    <text evidence="15">Binds 1 [2Fe-2S] cluster per subunit. This cluster acts as a Lewis acid cofactor.</text>
</comment>
<dbReference type="PROSITE" id="PS00886">
    <property type="entry name" value="ILVD_EDD_1"/>
    <property type="match status" value="1"/>
</dbReference>
<evidence type="ECO:0000259" key="17">
    <source>
        <dbReference type="Pfam" id="PF24877"/>
    </source>
</evidence>
<comment type="similarity">
    <text evidence="2 15">Belongs to the IlvD/Edd family.</text>
</comment>
<dbReference type="Pfam" id="PF24877">
    <property type="entry name" value="ILV_EDD_C"/>
    <property type="match status" value="1"/>
</dbReference>
<comment type="catalytic activity">
    <reaction evidence="11">
        <text>(2R)-2,3-dihydroxy-3-methylbutanoate = 3-methyl-2-oxobutanoate + H2O</text>
        <dbReference type="Rhea" id="RHEA:24809"/>
        <dbReference type="ChEBI" id="CHEBI:11851"/>
        <dbReference type="ChEBI" id="CHEBI:15377"/>
        <dbReference type="ChEBI" id="CHEBI:49072"/>
        <dbReference type="EC" id="4.2.1.9"/>
    </reaction>
    <physiologicalReaction direction="left-to-right" evidence="11">
        <dbReference type="Rhea" id="RHEA:24810"/>
    </physiologicalReaction>
</comment>
<keyword evidence="6 15" id="KW-0460">Magnesium</keyword>
<accession>A0ABT2XR09</accession>
<dbReference type="HAMAP" id="MF_00012">
    <property type="entry name" value="IlvD"/>
    <property type="match status" value="1"/>
</dbReference>
<dbReference type="Gene3D" id="3.50.30.80">
    <property type="entry name" value="IlvD/EDD C-terminal domain-like"/>
    <property type="match status" value="1"/>
</dbReference>
<feature type="active site" description="Proton acceptor" evidence="15">
    <location>
        <position position="515"/>
    </location>
</feature>
<name>A0ABT2XR09_9PSED</name>
<dbReference type="RefSeq" id="WP_263469913.1">
    <property type="nucleotide sequence ID" value="NZ_JAMSHA010000002.1"/>
</dbReference>
<evidence type="ECO:0000256" key="14">
    <source>
        <dbReference type="ARBA" id="ARBA00029490"/>
    </source>
</evidence>
<evidence type="ECO:0000256" key="11">
    <source>
        <dbReference type="ARBA" id="ARBA00029304"/>
    </source>
</evidence>
<evidence type="ECO:0000313" key="19">
    <source>
        <dbReference type="Proteomes" id="UP001063475"/>
    </source>
</evidence>
<keyword evidence="3 15" id="KW-0028">Amino-acid biosynthesis</keyword>
<dbReference type="Proteomes" id="UP001063475">
    <property type="component" value="Unassembled WGS sequence"/>
</dbReference>
<comment type="pathway">
    <text evidence="12 15">Amino-acid biosynthesis; L-valine biosynthesis; L-valine from pyruvate: step 3/4.</text>
</comment>
<evidence type="ECO:0000259" key="16">
    <source>
        <dbReference type="Pfam" id="PF00920"/>
    </source>
</evidence>
<dbReference type="EC" id="4.2.1.9" evidence="14 15"/>
<comment type="caution">
    <text evidence="15">Lacks conserved residue(s) required for the propagation of feature annotation.</text>
</comment>
<proteinExistence type="inferred from homology"/>
<keyword evidence="7 15" id="KW-0408">Iron</keyword>
<comment type="caution">
    <text evidence="18">The sequence shown here is derived from an EMBL/GenBank/DDBJ whole genome shotgun (WGS) entry which is preliminary data.</text>
</comment>
<dbReference type="SUPFAM" id="SSF52016">
    <property type="entry name" value="LeuD/IlvD-like"/>
    <property type="match status" value="1"/>
</dbReference>
<feature type="binding site" description="via carbamate group" evidence="15">
    <location>
        <position position="124"/>
    </location>
    <ligand>
        <name>Mg(2+)</name>
        <dbReference type="ChEBI" id="CHEBI:18420"/>
    </ligand>
</feature>
<keyword evidence="9 15" id="KW-0456">Lyase</keyword>
<feature type="binding site" evidence="15">
    <location>
        <position position="81"/>
    </location>
    <ligand>
        <name>Mg(2+)</name>
        <dbReference type="ChEBI" id="CHEBI:18420"/>
    </ligand>
</feature>
<dbReference type="NCBIfam" id="NF009103">
    <property type="entry name" value="PRK12448.1"/>
    <property type="match status" value="1"/>
</dbReference>
<dbReference type="PANTHER" id="PTHR43661">
    <property type="entry name" value="D-XYLONATE DEHYDRATASE"/>
    <property type="match status" value="1"/>
</dbReference>
<evidence type="ECO:0000256" key="9">
    <source>
        <dbReference type="ARBA" id="ARBA00023239"/>
    </source>
</evidence>
<dbReference type="PROSITE" id="PS00887">
    <property type="entry name" value="ILVD_EDD_2"/>
    <property type="match status" value="1"/>
</dbReference>
<feature type="binding site" evidence="15">
    <location>
        <position position="123"/>
    </location>
    <ligand>
        <name>Mg(2+)</name>
        <dbReference type="ChEBI" id="CHEBI:18420"/>
    </ligand>
</feature>
<feature type="domain" description="Dihydroxy-acid/6-phosphogluconate dehydratase C-terminal" evidence="17">
    <location>
        <begin position="406"/>
        <end position="603"/>
    </location>
</feature>
<keyword evidence="4 15" id="KW-0001">2Fe-2S</keyword>
<dbReference type="InterPro" id="IPR056740">
    <property type="entry name" value="ILV_EDD_C"/>
</dbReference>
<gene>
    <name evidence="15 18" type="primary">ilvD</name>
    <name evidence="18" type="ORF">ND528_06025</name>
</gene>
<reference evidence="18" key="1">
    <citation type="submission" date="2022-06" db="EMBL/GenBank/DDBJ databases">
        <title>De novo draft assembly of the Pseudomonas mercurotoleraris sp. nov., isolated from the plants rhizosphere.</title>
        <authorList>
            <person name="Robas M."/>
            <person name="Gonzalez D."/>
            <person name="Fernandez V.M."/>
            <person name="Luna L."/>
            <person name="Provanza A."/>
            <person name="Jimenez P.A."/>
        </authorList>
    </citation>
    <scope>NUCLEOTIDE SEQUENCE</scope>
    <source>
        <strain evidence="18">SAICEUPSM</strain>
    </source>
</reference>
<dbReference type="SUPFAM" id="SSF143975">
    <property type="entry name" value="IlvD/EDD N-terminal domain-like"/>
    <property type="match status" value="1"/>
</dbReference>
<comment type="cofactor">
    <cofactor evidence="1 15">
        <name>Mg(2+)</name>
        <dbReference type="ChEBI" id="CHEBI:18420"/>
    </cofactor>
</comment>
<dbReference type="InterPro" id="IPR000581">
    <property type="entry name" value="ILV_EDD_N"/>
</dbReference>